<evidence type="ECO:0000313" key="2">
    <source>
        <dbReference type="Proteomes" id="UP000549911"/>
    </source>
</evidence>
<dbReference type="RefSeq" id="WP_179618184.1">
    <property type="nucleotide sequence ID" value="NZ_JACCBW010000001.1"/>
</dbReference>
<proteinExistence type="predicted"/>
<reference evidence="1 2" key="2">
    <citation type="submission" date="2020-08" db="EMBL/GenBank/DDBJ databases">
        <title>The Agave Microbiome: Exploring the role of microbial communities in plant adaptations to desert environments.</title>
        <authorList>
            <person name="Partida-Martinez L.P."/>
        </authorList>
    </citation>
    <scope>NUCLEOTIDE SEQUENCE [LARGE SCALE GENOMIC DNA]</scope>
    <source>
        <strain evidence="1 2">AT2.17</strain>
    </source>
</reference>
<accession>A0A7Y9H1U1</accession>
<name>A0A7Y9H1U1_9ACTN</name>
<evidence type="ECO:0000313" key="1">
    <source>
        <dbReference type="EMBL" id="NYE35544.1"/>
    </source>
</evidence>
<organism evidence="1 2">
    <name type="scientific">Nocardioides cavernae</name>
    <dbReference type="NCBI Taxonomy" id="1921566"/>
    <lineage>
        <taxon>Bacteria</taxon>
        <taxon>Bacillati</taxon>
        <taxon>Actinomycetota</taxon>
        <taxon>Actinomycetes</taxon>
        <taxon>Propionibacteriales</taxon>
        <taxon>Nocardioidaceae</taxon>
        <taxon>Nocardioides</taxon>
    </lineage>
</organism>
<gene>
    <name evidence="1" type="ORF">F4692_000648</name>
</gene>
<dbReference type="EMBL" id="JACCBW010000001">
    <property type="protein sequence ID" value="NYE35544.1"/>
    <property type="molecule type" value="Genomic_DNA"/>
</dbReference>
<keyword evidence="2" id="KW-1185">Reference proteome</keyword>
<protein>
    <submittedName>
        <fullName evidence="1">Uncharacterized protein</fullName>
    </submittedName>
</protein>
<sequence length="173" mass="19436">MDDEEYARELFRILTRPPEPDLEPGRLGDDWIDRSDGFRTDVQVVSLEVVPGPYGAQVDVRFELDVPAGYDVPAQGHVLMPLDEEWRAASGFVEPEDYAPRIAGRVSRAAREHVVAHTGPPRRGFDVPDREEQHALLLRVLGRHGEVEHVASDCYVVRTDGDDDMVVLLTPEQ</sequence>
<dbReference type="AlphaFoldDB" id="A0A7Y9H1U1"/>
<reference evidence="1 2" key="1">
    <citation type="submission" date="2020-07" db="EMBL/GenBank/DDBJ databases">
        <authorList>
            <person name="Partida-Martinez L."/>
            <person name="Huntemann M."/>
            <person name="Clum A."/>
            <person name="Wang J."/>
            <person name="Palaniappan K."/>
            <person name="Ritter S."/>
            <person name="Chen I.-M."/>
            <person name="Stamatis D."/>
            <person name="Reddy T."/>
            <person name="O'Malley R."/>
            <person name="Daum C."/>
            <person name="Shapiro N."/>
            <person name="Ivanova N."/>
            <person name="Kyrpides N."/>
            <person name="Woyke T."/>
        </authorList>
    </citation>
    <scope>NUCLEOTIDE SEQUENCE [LARGE SCALE GENOMIC DNA]</scope>
    <source>
        <strain evidence="1 2">AT2.17</strain>
    </source>
</reference>
<dbReference type="Proteomes" id="UP000549911">
    <property type="component" value="Unassembled WGS sequence"/>
</dbReference>
<comment type="caution">
    <text evidence="1">The sequence shown here is derived from an EMBL/GenBank/DDBJ whole genome shotgun (WGS) entry which is preliminary data.</text>
</comment>